<organism evidence="7 8">
    <name type="scientific">Mortierella alpina</name>
    <name type="common">Oleaginous fungus</name>
    <name type="synonym">Mortierella renispora</name>
    <dbReference type="NCBI Taxonomy" id="64518"/>
    <lineage>
        <taxon>Eukaryota</taxon>
        <taxon>Fungi</taxon>
        <taxon>Fungi incertae sedis</taxon>
        <taxon>Mucoromycota</taxon>
        <taxon>Mortierellomycotina</taxon>
        <taxon>Mortierellomycetes</taxon>
        <taxon>Mortierellales</taxon>
        <taxon>Mortierellaceae</taxon>
        <taxon>Mortierella</taxon>
    </lineage>
</organism>
<evidence type="ECO:0000313" key="8">
    <source>
        <dbReference type="Proteomes" id="UP000738359"/>
    </source>
</evidence>
<feature type="region of interest" description="Disordered" evidence="6">
    <location>
        <begin position="155"/>
        <end position="310"/>
    </location>
</feature>
<dbReference type="Proteomes" id="UP000738359">
    <property type="component" value="Unassembled WGS sequence"/>
</dbReference>
<name>A0A9P6M6V4_MORAP</name>
<dbReference type="PANTHER" id="PTHR13028:SF0">
    <property type="entry name" value="RRNA-PROCESSING PROTEIN EBP2-RELATED"/>
    <property type="match status" value="1"/>
</dbReference>
<evidence type="ECO:0000256" key="5">
    <source>
        <dbReference type="ARBA" id="ARBA00023242"/>
    </source>
</evidence>
<comment type="caution">
    <text evidence="7">The sequence shown here is derived from an EMBL/GenBank/DDBJ whole genome shotgun (WGS) entry which is preliminary data.</text>
</comment>
<feature type="compositionally biased region" description="Basic and acidic residues" evidence="6">
    <location>
        <begin position="1"/>
        <end position="14"/>
    </location>
</feature>
<dbReference type="GO" id="GO:0034399">
    <property type="term" value="C:nuclear periphery"/>
    <property type="evidence" value="ECO:0007669"/>
    <property type="project" value="TreeGrafter"/>
</dbReference>
<dbReference type="GO" id="GO:0030687">
    <property type="term" value="C:preribosome, large subunit precursor"/>
    <property type="evidence" value="ECO:0007669"/>
    <property type="project" value="TreeGrafter"/>
</dbReference>
<feature type="region of interest" description="Disordered" evidence="6">
    <location>
        <begin position="1"/>
        <end position="32"/>
    </location>
</feature>
<feature type="compositionally biased region" description="Acidic residues" evidence="6">
    <location>
        <begin position="15"/>
        <end position="32"/>
    </location>
</feature>
<feature type="compositionally biased region" description="Basic and acidic residues" evidence="6">
    <location>
        <begin position="155"/>
        <end position="180"/>
    </location>
</feature>
<keyword evidence="8" id="KW-1185">Reference proteome</keyword>
<dbReference type="Pfam" id="PF05890">
    <property type="entry name" value="Ebp2"/>
    <property type="match status" value="1"/>
</dbReference>
<dbReference type="InterPro" id="IPR008610">
    <property type="entry name" value="Ebp2"/>
</dbReference>
<accession>A0A9P6M6V4</accession>
<evidence type="ECO:0000256" key="2">
    <source>
        <dbReference type="ARBA" id="ARBA00007336"/>
    </source>
</evidence>
<reference evidence="7" key="1">
    <citation type="journal article" date="2020" name="Fungal Divers.">
        <title>Resolving the Mortierellaceae phylogeny through synthesis of multi-gene phylogenetics and phylogenomics.</title>
        <authorList>
            <person name="Vandepol N."/>
            <person name="Liber J."/>
            <person name="Desiro A."/>
            <person name="Na H."/>
            <person name="Kennedy M."/>
            <person name="Barry K."/>
            <person name="Grigoriev I.V."/>
            <person name="Miller A.N."/>
            <person name="O'Donnell K."/>
            <person name="Stajich J.E."/>
            <person name="Bonito G."/>
        </authorList>
    </citation>
    <scope>NUCLEOTIDE SEQUENCE</scope>
    <source>
        <strain evidence="7">CK1249</strain>
    </source>
</reference>
<evidence type="ECO:0000256" key="3">
    <source>
        <dbReference type="ARBA" id="ARBA00022517"/>
    </source>
</evidence>
<dbReference type="GO" id="GO:0006364">
    <property type="term" value="P:rRNA processing"/>
    <property type="evidence" value="ECO:0007669"/>
    <property type="project" value="TreeGrafter"/>
</dbReference>
<proteinExistence type="inferred from homology"/>
<protein>
    <submittedName>
        <fullName evidence="7">rRNA-processing protein and EBNA1-binding protein ebp2</fullName>
    </submittedName>
</protein>
<dbReference type="GO" id="GO:0005730">
    <property type="term" value="C:nucleolus"/>
    <property type="evidence" value="ECO:0007669"/>
    <property type="project" value="UniProtKB-SubCell"/>
</dbReference>
<dbReference type="OrthoDB" id="443772at2759"/>
<dbReference type="GO" id="GO:0042273">
    <property type="term" value="P:ribosomal large subunit biogenesis"/>
    <property type="evidence" value="ECO:0007669"/>
    <property type="project" value="TreeGrafter"/>
</dbReference>
<keyword evidence="3" id="KW-0690">Ribosome biogenesis</keyword>
<evidence type="ECO:0000256" key="6">
    <source>
        <dbReference type="SAM" id="MobiDB-lite"/>
    </source>
</evidence>
<comment type="subcellular location">
    <subcellularLocation>
        <location evidence="1">Nucleus</location>
        <location evidence="1">Nucleolus</location>
    </subcellularLocation>
</comment>
<sequence>MSDSESEHEQRLTLEDLEGSDAELLSGDEDGPMDIITKQKVTINNEPALHRLRDQIALPTDIPWSETQSITSTQAVDVADPDDDLSREVAFYNQALEAAVQGRDRIKKEGGVFERPGDYFAEMIKTDDHMAKIRQRLLDENASIQASERAKAQRELKKFGKKVQTEKRLEREKSKADALDKITALKKKRQGNENTTNADDDFNVALASDDEEMKAYKTAGKNGKDPNSKKRAATSTPESRGKRHKKDQKFGFGGKKRFGKSNTADSSADVSGFSVKRNKSTSFKAGHKASKGAAKQRPGKGRRQNVAGKK</sequence>
<feature type="compositionally biased region" description="Basic residues" evidence="6">
    <location>
        <begin position="297"/>
        <end position="310"/>
    </location>
</feature>
<keyword evidence="4" id="KW-0175">Coiled coil</keyword>
<evidence type="ECO:0000256" key="4">
    <source>
        <dbReference type="ARBA" id="ARBA00023054"/>
    </source>
</evidence>
<gene>
    <name evidence="7" type="primary">EBP2_2</name>
    <name evidence="7" type="ORF">BGZ70_006010</name>
</gene>
<dbReference type="PANTHER" id="PTHR13028">
    <property type="entry name" value="RRNA PROCESSING PROTEIN EBNA1-BINDING PROTEIN-RELATED"/>
    <property type="match status" value="1"/>
</dbReference>
<evidence type="ECO:0000313" key="7">
    <source>
        <dbReference type="EMBL" id="KAF9968187.1"/>
    </source>
</evidence>
<evidence type="ECO:0000256" key="1">
    <source>
        <dbReference type="ARBA" id="ARBA00004604"/>
    </source>
</evidence>
<keyword evidence="5" id="KW-0539">Nucleus</keyword>
<comment type="similarity">
    <text evidence="2">Belongs to the EBP2 family.</text>
</comment>
<dbReference type="AlphaFoldDB" id="A0A9P6M6V4"/>
<dbReference type="EMBL" id="JAAAHY010000033">
    <property type="protein sequence ID" value="KAF9968187.1"/>
    <property type="molecule type" value="Genomic_DNA"/>
</dbReference>
<feature type="compositionally biased region" description="Acidic residues" evidence="6">
    <location>
        <begin position="198"/>
        <end position="212"/>
    </location>
</feature>